<accession>A0AA36CQL0</accession>
<feature type="compositionally biased region" description="Polar residues" evidence="1">
    <location>
        <begin position="127"/>
        <end position="156"/>
    </location>
</feature>
<name>A0AA36CQL0_9BILA</name>
<feature type="compositionally biased region" description="Basic and acidic residues" evidence="1">
    <location>
        <begin position="181"/>
        <end position="203"/>
    </location>
</feature>
<feature type="compositionally biased region" description="Basic and acidic residues" evidence="1">
    <location>
        <begin position="161"/>
        <end position="172"/>
    </location>
</feature>
<evidence type="ECO:0000313" key="2">
    <source>
        <dbReference type="EMBL" id="CAJ0573484.1"/>
    </source>
</evidence>
<reference evidence="2" key="1">
    <citation type="submission" date="2023-06" db="EMBL/GenBank/DDBJ databases">
        <authorList>
            <person name="Delattre M."/>
        </authorList>
    </citation>
    <scope>NUCLEOTIDE SEQUENCE</scope>
    <source>
        <strain evidence="2">AF72</strain>
    </source>
</reference>
<gene>
    <name evidence="2" type="ORF">MSPICULIGERA_LOCUS11841</name>
</gene>
<dbReference type="EMBL" id="CATQJA010002619">
    <property type="protein sequence ID" value="CAJ0573484.1"/>
    <property type="molecule type" value="Genomic_DNA"/>
</dbReference>
<feature type="region of interest" description="Disordered" evidence="1">
    <location>
        <begin position="122"/>
        <end position="203"/>
    </location>
</feature>
<organism evidence="2 3">
    <name type="scientific">Mesorhabditis spiculigera</name>
    <dbReference type="NCBI Taxonomy" id="96644"/>
    <lineage>
        <taxon>Eukaryota</taxon>
        <taxon>Metazoa</taxon>
        <taxon>Ecdysozoa</taxon>
        <taxon>Nematoda</taxon>
        <taxon>Chromadorea</taxon>
        <taxon>Rhabditida</taxon>
        <taxon>Rhabditina</taxon>
        <taxon>Rhabditomorpha</taxon>
        <taxon>Rhabditoidea</taxon>
        <taxon>Rhabditidae</taxon>
        <taxon>Mesorhabditinae</taxon>
        <taxon>Mesorhabditis</taxon>
    </lineage>
</organism>
<evidence type="ECO:0000313" key="3">
    <source>
        <dbReference type="Proteomes" id="UP001177023"/>
    </source>
</evidence>
<sequence>MEELAGITICKIIIINMGCSNNIHNNSNKYPSQHHRLQKVPPTRQEVYREMDYGSEPSPRSTDQRTTPMGISLSHEEQLLLLYLKQNADMVAALGILIPDQIRAVLDVIPWRRVELRGYEDEAPHSYTPQGMSPSRLPSQNPSGRYVKNVSSQSNVPRFVKRLDGQKGRQYPDQENGDTSRGGEGRIASEIREHREREEEFRRSRTELGLPTLEQSIDAWRRGHRGIPLEHQMRGGGGLRGARSYDKLHQVGDPLQKTVSVDHLHRDDDYDYVQQPRHAISRQE</sequence>
<evidence type="ECO:0000256" key="1">
    <source>
        <dbReference type="SAM" id="MobiDB-lite"/>
    </source>
</evidence>
<proteinExistence type="predicted"/>
<protein>
    <submittedName>
        <fullName evidence="2">Uncharacterized protein</fullName>
    </submittedName>
</protein>
<comment type="caution">
    <text evidence="2">The sequence shown here is derived from an EMBL/GenBank/DDBJ whole genome shotgun (WGS) entry which is preliminary data.</text>
</comment>
<keyword evidence="3" id="KW-1185">Reference proteome</keyword>
<dbReference type="AlphaFoldDB" id="A0AA36CQL0"/>
<dbReference type="Proteomes" id="UP001177023">
    <property type="component" value="Unassembled WGS sequence"/>
</dbReference>
<feature type="non-terminal residue" evidence="2">
    <location>
        <position position="1"/>
    </location>
</feature>